<keyword evidence="14" id="KW-1185">Reference proteome</keyword>
<evidence type="ECO:0000256" key="1">
    <source>
        <dbReference type="ARBA" id="ARBA00004477"/>
    </source>
</evidence>
<evidence type="ECO:0000313" key="14">
    <source>
        <dbReference type="Proteomes" id="UP000243876"/>
    </source>
</evidence>
<organism evidence="13 14">
    <name type="scientific">Sporidiobolus salmonicolor</name>
    <name type="common">Yeast-like fungus</name>
    <name type="synonym">Sporobolomyces salmonicolor</name>
    <dbReference type="NCBI Taxonomy" id="5005"/>
    <lineage>
        <taxon>Eukaryota</taxon>
        <taxon>Fungi</taxon>
        <taxon>Dikarya</taxon>
        <taxon>Basidiomycota</taxon>
        <taxon>Pucciniomycotina</taxon>
        <taxon>Microbotryomycetes</taxon>
        <taxon>Sporidiobolales</taxon>
        <taxon>Sporidiobolaceae</taxon>
        <taxon>Sporobolomyces</taxon>
    </lineage>
</organism>
<dbReference type="PANTHER" id="PTHR12560:SF11">
    <property type="entry name" value="CERAMIDE SYNTHASE LAC1-RELATED"/>
    <property type="match status" value="1"/>
</dbReference>
<evidence type="ECO:0000256" key="9">
    <source>
        <dbReference type="PROSITE-ProRule" id="PRU00205"/>
    </source>
</evidence>
<gene>
    <name evidence="13" type="primary">SPOSA6832_04946</name>
</gene>
<feature type="region of interest" description="Disordered" evidence="10">
    <location>
        <begin position="17"/>
        <end position="43"/>
    </location>
</feature>
<dbReference type="AlphaFoldDB" id="A0A0D6ESG0"/>
<evidence type="ECO:0000256" key="2">
    <source>
        <dbReference type="ARBA" id="ARBA00009808"/>
    </source>
</evidence>
<feature type="region of interest" description="Disordered" evidence="10">
    <location>
        <begin position="387"/>
        <end position="418"/>
    </location>
</feature>
<dbReference type="PROSITE" id="PS50922">
    <property type="entry name" value="TLC"/>
    <property type="match status" value="1"/>
</dbReference>
<dbReference type="GO" id="GO:0050291">
    <property type="term" value="F:sphingosine N-acyltransferase activity"/>
    <property type="evidence" value="ECO:0007669"/>
    <property type="project" value="InterPro"/>
</dbReference>
<proteinExistence type="inferred from homology"/>
<feature type="compositionally biased region" description="Acidic residues" evidence="10">
    <location>
        <begin position="394"/>
        <end position="406"/>
    </location>
</feature>
<dbReference type="InterPro" id="IPR016439">
    <property type="entry name" value="Lag1/Lac1-like"/>
</dbReference>
<keyword evidence="6 11" id="KW-1133">Transmembrane helix</keyword>
<dbReference type="PIRSF" id="PIRSF005225">
    <property type="entry name" value="LAG1_LAC1"/>
    <property type="match status" value="1"/>
</dbReference>
<evidence type="ECO:0000256" key="4">
    <source>
        <dbReference type="ARBA" id="ARBA00022692"/>
    </source>
</evidence>
<evidence type="ECO:0000256" key="6">
    <source>
        <dbReference type="ARBA" id="ARBA00022989"/>
    </source>
</evidence>
<accession>A0A0D6ESG0</accession>
<evidence type="ECO:0000259" key="12">
    <source>
        <dbReference type="PROSITE" id="PS50922"/>
    </source>
</evidence>
<dbReference type="InterPro" id="IPR006634">
    <property type="entry name" value="TLC-dom"/>
</dbReference>
<keyword evidence="8" id="KW-0325">Glycoprotein</keyword>
<keyword evidence="7 9" id="KW-0472">Membrane</keyword>
<name>A0A0D6ESG0_SPOSA</name>
<dbReference type="PANTHER" id="PTHR12560">
    <property type="entry name" value="LONGEVITY ASSURANCE FACTOR 1 LAG1"/>
    <property type="match status" value="1"/>
</dbReference>
<dbReference type="GO" id="GO:0005789">
    <property type="term" value="C:endoplasmic reticulum membrane"/>
    <property type="evidence" value="ECO:0007669"/>
    <property type="project" value="UniProtKB-SubCell"/>
</dbReference>
<dbReference type="OrthoDB" id="3053196at2759"/>
<evidence type="ECO:0000256" key="11">
    <source>
        <dbReference type="SAM" id="Phobius"/>
    </source>
</evidence>
<keyword evidence="3" id="KW-0808">Transferase</keyword>
<dbReference type="GO" id="GO:0046513">
    <property type="term" value="P:ceramide biosynthetic process"/>
    <property type="evidence" value="ECO:0007669"/>
    <property type="project" value="InterPro"/>
</dbReference>
<feature type="compositionally biased region" description="Polar residues" evidence="10">
    <location>
        <begin position="30"/>
        <end position="39"/>
    </location>
</feature>
<keyword evidence="5" id="KW-0256">Endoplasmic reticulum</keyword>
<evidence type="ECO:0000256" key="5">
    <source>
        <dbReference type="ARBA" id="ARBA00022824"/>
    </source>
</evidence>
<comment type="subcellular location">
    <subcellularLocation>
        <location evidence="1">Endoplasmic reticulum membrane</location>
        <topology evidence="1">Multi-pass membrane protein</topology>
    </subcellularLocation>
</comment>
<sequence length="418" mass="48478">MAVRKRSNSVKQALDQLEPVQLPVADHPQATGSRRSPSAPQAWVEPTGPLSWLVKPAQAAQVIAVVVAAWAALEQLTTSFSGARNPLTPLLFISYPLPHEARDGSSQRYGKGPRDLAFLAFYIVVFSFLRQSITEFLIRPLARRLGLKTQTKQARFMEQAYAFVYFSASGAFGLYVMSKQPSWWYKTEHFWLEYPHWRMDGVLKSYYLLQFSYWCQQMLVLLLRLEKPRSDFKELVIHHIVTLWLVGWSYMINLTMIGTAVFVSMDLPDICLALSKCLNYLDLQHTSEVSFVFFLCVWHYMRHYLNLLILSSVWNEYDLIPAPYRSWTSEPLGHKGWWLFYGFGTGSIPRWMKYQIFAPILALQLVNTFWSYLIWRILFRMITGQKAQDVREEGEGEDEGEGEGEGDDQKKRKNKKQQ</sequence>
<dbReference type="EMBL" id="CENE01000047">
    <property type="protein sequence ID" value="CEQ43062.1"/>
    <property type="molecule type" value="Genomic_DNA"/>
</dbReference>
<comment type="similarity">
    <text evidence="2">Belongs to the sphingosine N-acyltransferase family.</text>
</comment>
<dbReference type="SMART" id="SM00724">
    <property type="entry name" value="TLC"/>
    <property type="match status" value="1"/>
</dbReference>
<feature type="transmembrane region" description="Helical" evidence="11">
    <location>
        <begin position="205"/>
        <end position="223"/>
    </location>
</feature>
<evidence type="ECO:0000256" key="8">
    <source>
        <dbReference type="ARBA" id="ARBA00023180"/>
    </source>
</evidence>
<keyword evidence="4 9" id="KW-0812">Transmembrane</keyword>
<dbReference type="Pfam" id="PF03798">
    <property type="entry name" value="TRAM_LAG1_CLN8"/>
    <property type="match status" value="1"/>
</dbReference>
<evidence type="ECO:0000313" key="13">
    <source>
        <dbReference type="EMBL" id="CEQ43062.1"/>
    </source>
</evidence>
<protein>
    <submittedName>
        <fullName evidence="13">SPOSA6832_04946-mRNA-1:cds</fullName>
    </submittedName>
</protein>
<dbReference type="Proteomes" id="UP000243876">
    <property type="component" value="Unassembled WGS sequence"/>
</dbReference>
<feature type="domain" description="TLC" evidence="12">
    <location>
        <begin position="151"/>
        <end position="383"/>
    </location>
</feature>
<feature type="transmembrane region" description="Helical" evidence="11">
    <location>
        <begin position="356"/>
        <end position="375"/>
    </location>
</feature>
<evidence type="ECO:0000256" key="10">
    <source>
        <dbReference type="SAM" id="MobiDB-lite"/>
    </source>
</evidence>
<evidence type="ECO:0000256" key="7">
    <source>
        <dbReference type="ARBA" id="ARBA00023136"/>
    </source>
</evidence>
<evidence type="ECO:0000256" key="3">
    <source>
        <dbReference type="ARBA" id="ARBA00022679"/>
    </source>
</evidence>
<feature type="transmembrane region" description="Helical" evidence="11">
    <location>
        <begin position="159"/>
        <end position="177"/>
    </location>
</feature>
<feature type="transmembrane region" description="Helical" evidence="11">
    <location>
        <begin position="235"/>
        <end position="263"/>
    </location>
</feature>
<reference evidence="14" key="1">
    <citation type="submission" date="2015-02" db="EMBL/GenBank/DDBJ databases">
        <authorList>
            <person name="Gon?alves P."/>
        </authorList>
    </citation>
    <scope>NUCLEOTIDE SEQUENCE [LARGE SCALE GENOMIC DNA]</scope>
</reference>